<evidence type="ECO:0000256" key="9">
    <source>
        <dbReference type="ARBA" id="ARBA00022840"/>
    </source>
</evidence>
<dbReference type="NCBIfam" id="NF009475">
    <property type="entry name" value="PRK12838.1"/>
    <property type="match status" value="1"/>
</dbReference>
<keyword evidence="18" id="KW-1185">Reference proteome</keyword>
<dbReference type="PRINTS" id="PR00098">
    <property type="entry name" value="CPSASE"/>
</dbReference>
<feature type="domain" description="MGS-like" evidence="16">
    <location>
        <begin position="1480"/>
        <end position="1667"/>
    </location>
</feature>
<feature type="region of interest" description="Disordered" evidence="14">
    <location>
        <begin position="701"/>
        <end position="722"/>
    </location>
</feature>
<dbReference type="InterPro" id="IPR005479">
    <property type="entry name" value="CPAse_ATP-bd"/>
</dbReference>
<dbReference type="PROSITE" id="PS00867">
    <property type="entry name" value="CPSASE_2"/>
    <property type="match status" value="1"/>
</dbReference>
<evidence type="ECO:0000256" key="4">
    <source>
        <dbReference type="ARBA" id="ARBA00022598"/>
    </source>
</evidence>
<evidence type="ECO:0000259" key="15">
    <source>
        <dbReference type="PROSITE" id="PS50975"/>
    </source>
</evidence>
<dbReference type="InterPro" id="IPR011607">
    <property type="entry name" value="MGS-like_dom"/>
</dbReference>
<evidence type="ECO:0000256" key="1">
    <source>
        <dbReference type="ARBA" id="ARBA00005077"/>
    </source>
</evidence>
<evidence type="ECO:0000256" key="11">
    <source>
        <dbReference type="ARBA" id="ARBA00047359"/>
    </source>
</evidence>
<keyword evidence="10" id="KW-0464">Manganese</keyword>
<dbReference type="GeneID" id="94193201"/>
<dbReference type="InterPro" id="IPR058047">
    <property type="entry name" value="CPSase_preATP-grasp"/>
</dbReference>
<evidence type="ECO:0000256" key="2">
    <source>
        <dbReference type="ARBA" id="ARBA00009799"/>
    </source>
</evidence>
<dbReference type="FunFam" id="3.40.50.20:FF:000002">
    <property type="entry name" value="Carbamoyl-phosphate synthase large chain"/>
    <property type="match status" value="1"/>
</dbReference>
<dbReference type="PROSITE" id="PS50975">
    <property type="entry name" value="ATP_GRASP"/>
    <property type="match status" value="2"/>
</dbReference>
<dbReference type="GO" id="GO:0004088">
    <property type="term" value="F:carbamoyl-phosphate synthase (glutamine-hydrolyzing) activity"/>
    <property type="evidence" value="ECO:0007669"/>
    <property type="project" value="UniProtKB-EC"/>
</dbReference>
<dbReference type="PRINTS" id="PR00099">
    <property type="entry name" value="CPSGATASE"/>
</dbReference>
<sequence length="1667" mass="182138">MSEAIGSSQHYWRPEGQFALRTFDVAAELSPGPPAKLLLKDGTEFHGYSFGYVDEACDYGDPGNVATTGEIVFSTAMVGYAEALTDPSFLGQILVMTYPSMGNTGIPSDEQDEFGFQKWFESTKIHVRGLVCCDYTIADSHWTSRKSLAAWIREARVPAIAGIDTRALTKHLRTTGSTLARIIIGPASTLPPDSRLLSASAFYDTNSAFLLDDLPRTPPSLFTFQEVGAHRYVSRFDFTEAELVDMLMRDPGALHVPDASAAFASKLKFSGYPDSPVRSDMHGTGEACGKADHGDMYGCVNLKNVNLVVVINCGIKSNIMRLMLRLSPPQVRFLLVPHDFDFTRIPYDGLVISNGPGDPNEAHTTIANLRKAMERTVPIFGICLGHQLMGIAAGARTYKMRYGHRGFNQPCVDLRTSKCYMTSQNHGFAIDEESLPPDWSTLFVNANDGCVEGIIHMVNPWFSLQFHPEACGGPTDTRFLLLDFIHSLGSHKSIPLHIRRISQHVQWKRILLLSSGGISIGQAGEFDYSGSQAIKALKESGAEVILVNPNVATVQTSHGLADVIYFQPITFEFVSKIIAKERPDGIVCSFGGQTALNCGIELFKSGVLAQYNCTVLGTPIETIINTEDRAIFNKKMAEIGERCAPSRVGTSVESCLAAAAELGYPVLVRTNFALGGFGSGFAKDEAEMRAILANIFTASSNRDSLPSSGNAKLPADSPDPHPSPAANVCVYIDKALNGWKEIEFEIIRDNNDNCVAPASMENFNPLGIHTGDSIVVAPAQTLTNVELYKYREIAFKIVRHLGIVGECNVQFAVDPASDEYFIVELNARLSRSSALASKATGYPLAYVAARIALGFDLVQMRNAITLVTTACFEPSLDYVVVKIPKWDLKKFEYADTLLGSSMKSVGEVMSIGRTFEEAMQKALRMAGEGVTGFNSGVLSGAARDCVVEALRHPTPDHVAAIARAFELGMSVAEVHSLTCIDPWFLHRLHYLHVLGAHLAQIPRVADLASNQMLCYKIYGFSDRDIAHRIGDPAATEDAVREHRKSLGVLPVTKVIDTLAAEYPAKTNYCYMTYNGIENDVPPCNPVSGCGAAAGSAAAHVSSSAAIVVLGCGAYRIGSSIEFDWSAVSCVKALRSLGYSAVIVNCNPETVSTDYDVSDRLYFEELTAEVIDAIYQFEAPKGIVISVGGQTANNLACKLHSLGLPILGTSVESIDRCENRNKFSQMCDVLGIDQPSWEEFTSLEAAKQFCMKASFPVLVRPSYVLSGASMRVIVSFEDLERFLQTSAVINREHPVVISKFIENAKEVEVDCVASQGIILNYAISEHVEYAGTHSGDATLVLPAQNIFVGTHRRVKKITQKLSRYLNISGPFNVQYLCKNNEIKIIECNLRASRTFPFISKALNVNFIDQATRVMVGASARVHNIQLMDIDYVAVKMPVFSFDRLYPSDPLVGVDMKSTGEVVGFGLNKYEALLKAMLSSGMRIPSRAILISCGSDVEKFLLSRKIEALLDLGFDVYATEGTYNYIQRVNEAASLEVPPAGRLDMKSLLSSNLLFFEDTITGGWVRGSAAHRRGRLLPVFKPSAGREPSALTLMKSGEVDMFVNVASRMNPTRTSDGYLMRRAAVDNQVTLITSIKLAVLVIDALVMQHIRTTKGKVFFENKSHQEYVK</sequence>
<protein>
    <submittedName>
        <fullName evidence="17">Bifunctional pyrimidine biosynthesis protein, putative</fullName>
    </submittedName>
</protein>
<evidence type="ECO:0000256" key="8">
    <source>
        <dbReference type="ARBA" id="ARBA00022741"/>
    </source>
</evidence>
<dbReference type="Gene3D" id="3.30.470.20">
    <property type="entry name" value="ATP-grasp fold, B domain"/>
    <property type="match status" value="2"/>
</dbReference>
<comment type="pathway">
    <text evidence="1">Amino-acid biosynthesis; L-arginine biosynthesis; carbamoyl phosphate from bicarbonate: step 1/1.</text>
</comment>
<dbReference type="GO" id="GO:0004087">
    <property type="term" value="F:carbamoyl-phosphate synthase (ammonia) activity"/>
    <property type="evidence" value="ECO:0007669"/>
    <property type="project" value="UniProtKB-EC"/>
</dbReference>
<dbReference type="Pfam" id="PF02786">
    <property type="entry name" value="CPSase_L_D2"/>
    <property type="match status" value="3"/>
</dbReference>
<evidence type="ECO:0000313" key="17">
    <source>
        <dbReference type="EMBL" id="GIX61718.1"/>
    </source>
</evidence>
<proteinExistence type="inferred from homology"/>
<dbReference type="FunFam" id="3.30.470.20:FF:000051">
    <property type="entry name" value="Carbamoyl phosphate synthetase II"/>
    <property type="match status" value="1"/>
</dbReference>
<dbReference type="GO" id="GO:0006541">
    <property type="term" value="P:glutamine metabolic process"/>
    <property type="evidence" value="ECO:0007669"/>
    <property type="project" value="InterPro"/>
</dbReference>
<dbReference type="InterPro" id="IPR002474">
    <property type="entry name" value="CarbamoylP_synth_ssu_N"/>
</dbReference>
<evidence type="ECO:0000256" key="6">
    <source>
        <dbReference type="ARBA" id="ARBA00022723"/>
    </source>
</evidence>
<dbReference type="SUPFAM" id="SSF56059">
    <property type="entry name" value="Glutathione synthetase ATP-binding domain-like"/>
    <property type="match status" value="2"/>
</dbReference>
<dbReference type="PRINTS" id="PR00097">
    <property type="entry name" value="ANTSNTHASEII"/>
</dbReference>
<dbReference type="SUPFAM" id="SSF52335">
    <property type="entry name" value="Methylglyoxal synthase-like"/>
    <property type="match status" value="1"/>
</dbReference>
<dbReference type="NCBIfam" id="NF009455">
    <property type="entry name" value="PRK12815.1"/>
    <property type="match status" value="1"/>
</dbReference>
<accession>A0AAV4LP88</accession>
<dbReference type="GO" id="GO:0006526">
    <property type="term" value="P:L-arginine biosynthetic process"/>
    <property type="evidence" value="ECO:0007669"/>
    <property type="project" value="UniProtKB-KW"/>
</dbReference>
<dbReference type="EMBL" id="BPLF01000001">
    <property type="protein sequence ID" value="GIX61718.1"/>
    <property type="molecule type" value="Genomic_DNA"/>
</dbReference>
<gene>
    <name evidence="17" type="ORF">BcabD6B2_11530</name>
</gene>
<dbReference type="GO" id="GO:0046872">
    <property type="term" value="F:metal ion binding"/>
    <property type="evidence" value="ECO:0007669"/>
    <property type="project" value="UniProtKB-KW"/>
</dbReference>
<dbReference type="SMART" id="SM01097">
    <property type="entry name" value="CPSase_sm_chain"/>
    <property type="match status" value="1"/>
</dbReference>
<dbReference type="InterPro" id="IPR035686">
    <property type="entry name" value="CPSase_GATase1"/>
</dbReference>
<keyword evidence="9 13" id="KW-0067">ATP-binding</keyword>
<dbReference type="Pfam" id="PF02142">
    <property type="entry name" value="MGS"/>
    <property type="match status" value="1"/>
</dbReference>
<feature type="domain" description="ATP-grasp" evidence="15">
    <location>
        <begin position="1223"/>
        <end position="1414"/>
    </location>
</feature>
<evidence type="ECO:0000256" key="3">
    <source>
        <dbReference type="ARBA" id="ARBA00022571"/>
    </source>
</evidence>
<dbReference type="Gene3D" id="3.50.30.20">
    <property type="entry name" value="Carbamoyl-phosphate synthase small subunit, N-terminal domain"/>
    <property type="match status" value="1"/>
</dbReference>
<dbReference type="RefSeq" id="XP_067713789.1">
    <property type="nucleotide sequence ID" value="XM_067857688.1"/>
</dbReference>
<evidence type="ECO:0000256" key="13">
    <source>
        <dbReference type="PROSITE-ProRule" id="PRU00409"/>
    </source>
</evidence>
<dbReference type="FunFam" id="3.30.470.20:FF:000026">
    <property type="entry name" value="Carbamoyl-phosphate synthase large chain"/>
    <property type="match status" value="1"/>
</dbReference>
<dbReference type="PANTHER" id="PTHR11405">
    <property type="entry name" value="CARBAMOYLTRANSFERASE FAMILY MEMBER"/>
    <property type="match status" value="1"/>
</dbReference>
<dbReference type="InterPro" id="IPR006274">
    <property type="entry name" value="CarbamoylP_synth_ssu"/>
</dbReference>
<dbReference type="InterPro" id="IPR017926">
    <property type="entry name" value="GATASE"/>
</dbReference>
<dbReference type="GO" id="GO:0006207">
    <property type="term" value="P:'de novo' pyrimidine nucleobase biosynthetic process"/>
    <property type="evidence" value="ECO:0007669"/>
    <property type="project" value="InterPro"/>
</dbReference>
<dbReference type="NCBIfam" id="NF003671">
    <property type="entry name" value="PRK05294.1"/>
    <property type="match status" value="1"/>
</dbReference>
<dbReference type="PROSITE" id="PS51273">
    <property type="entry name" value="GATASE_TYPE_1"/>
    <property type="match status" value="1"/>
</dbReference>
<dbReference type="SMART" id="SM01096">
    <property type="entry name" value="CPSase_L_D3"/>
    <property type="match status" value="1"/>
</dbReference>
<dbReference type="SUPFAM" id="SSF52440">
    <property type="entry name" value="PreATP-grasp domain"/>
    <property type="match status" value="2"/>
</dbReference>
<dbReference type="GO" id="GO:0005524">
    <property type="term" value="F:ATP binding"/>
    <property type="evidence" value="ECO:0007669"/>
    <property type="project" value="UniProtKB-UniRule"/>
</dbReference>
<keyword evidence="4" id="KW-0436">Ligase</keyword>
<dbReference type="Proteomes" id="UP001497744">
    <property type="component" value="Unassembled WGS sequence"/>
</dbReference>
<dbReference type="HAMAP" id="MF_01209">
    <property type="entry name" value="CPSase_S_chain"/>
    <property type="match status" value="1"/>
</dbReference>
<evidence type="ECO:0000259" key="16">
    <source>
        <dbReference type="PROSITE" id="PS51855"/>
    </source>
</evidence>
<evidence type="ECO:0000256" key="14">
    <source>
        <dbReference type="SAM" id="MobiDB-lite"/>
    </source>
</evidence>
<dbReference type="InterPro" id="IPR005483">
    <property type="entry name" value="CPSase_dom"/>
</dbReference>
<evidence type="ECO:0000256" key="5">
    <source>
        <dbReference type="ARBA" id="ARBA00022605"/>
    </source>
</evidence>
<dbReference type="PANTHER" id="PTHR11405:SF5">
    <property type="entry name" value="CAD PROTEIN"/>
    <property type="match status" value="1"/>
</dbReference>
<comment type="caution">
    <text evidence="17">The sequence shown here is derived from an EMBL/GenBank/DDBJ whole genome shotgun (WGS) entry which is preliminary data.</text>
</comment>
<dbReference type="SUPFAM" id="SSF52021">
    <property type="entry name" value="Carbamoyl phosphate synthetase, small subunit N-terminal domain"/>
    <property type="match status" value="1"/>
</dbReference>
<dbReference type="Gene3D" id="3.40.50.1380">
    <property type="entry name" value="Methylglyoxal synthase-like domain"/>
    <property type="match status" value="1"/>
</dbReference>
<evidence type="ECO:0000256" key="12">
    <source>
        <dbReference type="ARBA" id="ARBA00048816"/>
    </source>
</evidence>
<dbReference type="Pfam" id="PF02787">
    <property type="entry name" value="CPSase_L_D3"/>
    <property type="match status" value="1"/>
</dbReference>
<keyword evidence="5" id="KW-0028">Amino-acid biosynthesis</keyword>
<feature type="compositionally biased region" description="Polar residues" evidence="14">
    <location>
        <begin position="701"/>
        <end position="710"/>
    </location>
</feature>
<dbReference type="SUPFAM" id="SSF52317">
    <property type="entry name" value="Class I glutamine amidotransferase-like"/>
    <property type="match status" value="1"/>
</dbReference>
<dbReference type="InterPro" id="IPR005480">
    <property type="entry name" value="CPSase_lsu_oligo"/>
</dbReference>
<keyword evidence="3" id="KW-0055">Arginine biosynthesis</keyword>
<dbReference type="InterPro" id="IPR036897">
    <property type="entry name" value="CarbamoylP_synth_lsu_oligo_sf"/>
</dbReference>
<feature type="domain" description="ATP-grasp" evidence="15">
    <location>
        <begin position="633"/>
        <end position="853"/>
    </location>
</feature>
<dbReference type="PROSITE" id="PS51855">
    <property type="entry name" value="MGS"/>
    <property type="match status" value="1"/>
</dbReference>
<evidence type="ECO:0000256" key="7">
    <source>
        <dbReference type="ARBA" id="ARBA00022737"/>
    </source>
</evidence>
<dbReference type="InterPro" id="IPR016185">
    <property type="entry name" value="PreATP-grasp_dom_sf"/>
</dbReference>
<evidence type="ECO:0000313" key="18">
    <source>
        <dbReference type="Proteomes" id="UP001497744"/>
    </source>
</evidence>
<dbReference type="Pfam" id="PF00988">
    <property type="entry name" value="CPSase_sm_chain"/>
    <property type="match status" value="1"/>
</dbReference>
<dbReference type="CDD" id="cd01744">
    <property type="entry name" value="GATase1_CPSase"/>
    <property type="match status" value="1"/>
</dbReference>
<keyword evidence="7" id="KW-0677">Repeat</keyword>
<dbReference type="InterPro" id="IPR011761">
    <property type="entry name" value="ATP-grasp"/>
</dbReference>
<reference evidence="17 18" key="1">
    <citation type="submission" date="2021-06" db="EMBL/GenBank/DDBJ databases">
        <title>Genome sequence of Babesia caballi.</title>
        <authorList>
            <person name="Yamagishi J."/>
            <person name="Kidaka T."/>
            <person name="Ochi A."/>
        </authorList>
    </citation>
    <scope>NUCLEOTIDE SEQUENCE [LARGE SCALE GENOMIC DNA]</scope>
    <source>
        <strain evidence="17">USDA-D6B2</strain>
    </source>
</reference>
<dbReference type="Gene3D" id="3.30.1490.20">
    <property type="entry name" value="ATP-grasp fold, A domain"/>
    <property type="match status" value="1"/>
</dbReference>
<dbReference type="GO" id="GO:0005737">
    <property type="term" value="C:cytoplasm"/>
    <property type="evidence" value="ECO:0007669"/>
    <property type="project" value="TreeGrafter"/>
</dbReference>
<dbReference type="InterPro" id="IPR029062">
    <property type="entry name" value="Class_I_gatase-like"/>
</dbReference>
<comment type="similarity">
    <text evidence="2">Belongs to the CarB family.</text>
</comment>
<dbReference type="Gene3D" id="3.40.50.20">
    <property type="match status" value="2"/>
</dbReference>
<comment type="catalytic activity">
    <reaction evidence="11">
        <text>hydrogencarbonate + NH4(+) + 2 ATP = carbamoyl phosphate + 2 ADP + phosphate + 2 H(+)</text>
        <dbReference type="Rhea" id="RHEA:18029"/>
        <dbReference type="ChEBI" id="CHEBI:15378"/>
        <dbReference type="ChEBI" id="CHEBI:17544"/>
        <dbReference type="ChEBI" id="CHEBI:28938"/>
        <dbReference type="ChEBI" id="CHEBI:30616"/>
        <dbReference type="ChEBI" id="CHEBI:43474"/>
        <dbReference type="ChEBI" id="CHEBI:58228"/>
        <dbReference type="ChEBI" id="CHEBI:456216"/>
        <dbReference type="EC" id="6.3.4.16"/>
    </reaction>
</comment>
<dbReference type="Pfam" id="PF00117">
    <property type="entry name" value="GATase"/>
    <property type="match status" value="1"/>
</dbReference>
<dbReference type="Pfam" id="PF25596">
    <property type="entry name" value="CPSase_L_D1"/>
    <property type="match status" value="2"/>
</dbReference>
<dbReference type="InterPro" id="IPR013815">
    <property type="entry name" value="ATP_grasp_subdomain_1"/>
</dbReference>
<dbReference type="PRINTS" id="PR00096">
    <property type="entry name" value="GATASE"/>
</dbReference>
<organism evidence="17 18">
    <name type="scientific">Babesia caballi</name>
    <dbReference type="NCBI Taxonomy" id="5871"/>
    <lineage>
        <taxon>Eukaryota</taxon>
        <taxon>Sar</taxon>
        <taxon>Alveolata</taxon>
        <taxon>Apicomplexa</taxon>
        <taxon>Aconoidasida</taxon>
        <taxon>Piroplasmida</taxon>
        <taxon>Babesiidae</taxon>
        <taxon>Babesia</taxon>
    </lineage>
</organism>
<dbReference type="FunFam" id="3.40.50.20:FF:000001">
    <property type="entry name" value="Carbamoyl-phosphate synthase large chain"/>
    <property type="match status" value="1"/>
</dbReference>
<dbReference type="InterPro" id="IPR036914">
    <property type="entry name" value="MGS-like_dom_sf"/>
</dbReference>
<comment type="catalytic activity">
    <reaction evidence="12">
        <text>hydrogencarbonate + L-glutamine + 2 ATP + H2O = carbamoyl phosphate + L-glutamate + 2 ADP + phosphate + 2 H(+)</text>
        <dbReference type="Rhea" id="RHEA:18633"/>
        <dbReference type="ChEBI" id="CHEBI:15377"/>
        <dbReference type="ChEBI" id="CHEBI:15378"/>
        <dbReference type="ChEBI" id="CHEBI:17544"/>
        <dbReference type="ChEBI" id="CHEBI:29985"/>
        <dbReference type="ChEBI" id="CHEBI:30616"/>
        <dbReference type="ChEBI" id="CHEBI:43474"/>
        <dbReference type="ChEBI" id="CHEBI:58228"/>
        <dbReference type="ChEBI" id="CHEBI:58359"/>
        <dbReference type="ChEBI" id="CHEBI:456216"/>
        <dbReference type="EC" id="6.3.5.5"/>
    </reaction>
</comment>
<name>A0AAV4LP88_BABCB</name>
<dbReference type="Gene3D" id="3.40.50.880">
    <property type="match status" value="1"/>
</dbReference>
<keyword evidence="6" id="KW-0479">Metal-binding</keyword>
<evidence type="ECO:0000256" key="10">
    <source>
        <dbReference type="ARBA" id="ARBA00023211"/>
    </source>
</evidence>
<dbReference type="SUPFAM" id="SSF48108">
    <property type="entry name" value="Carbamoyl phosphate synthetase, large subunit connection domain"/>
    <property type="match status" value="1"/>
</dbReference>
<dbReference type="InterPro" id="IPR036480">
    <property type="entry name" value="CarbP_synth_ssu_N_sf"/>
</dbReference>
<dbReference type="Gene3D" id="1.10.1030.10">
    <property type="entry name" value="Carbamoyl-phosphate synthetase, large subunit oligomerisation domain"/>
    <property type="match status" value="1"/>
</dbReference>
<keyword evidence="8 13" id="KW-0547">Nucleotide-binding</keyword>
<dbReference type="FunFam" id="3.30.1490.20:FF:000001">
    <property type="entry name" value="Carbamoyl-phosphate synthase large chain"/>
    <property type="match status" value="1"/>
</dbReference>